<feature type="transmembrane region" description="Helical" evidence="2">
    <location>
        <begin position="365"/>
        <end position="385"/>
    </location>
</feature>
<feature type="region of interest" description="Disordered" evidence="1">
    <location>
        <begin position="183"/>
        <end position="218"/>
    </location>
</feature>
<feature type="transmembrane region" description="Helical" evidence="2">
    <location>
        <begin position="498"/>
        <end position="518"/>
    </location>
</feature>
<feature type="transmembrane region" description="Helical" evidence="2">
    <location>
        <begin position="397"/>
        <end position="414"/>
    </location>
</feature>
<feature type="compositionally biased region" description="Polar residues" evidence="1">
    <location>
        <begin position="188"/>
        <end position="212"/>
    </location>
</feature>
<proteinExistence type="predicted"/>
<dbReference type="AlphaFoldDB" id="A0A8J4V7N1"/>
<gene>
    <name evidence="3" type="ORF">CYY_004571</name>
</gene>
<protein>
    <recommendedName>
        <fullName evidence="5">Transmembrane protein</fullName>
    </recommendedName>
</protein>
<feature type="transmembrane region" description="Helical" evidence="2">
    <location>
        <begin position="36"/>
        <end position="57"/>
    </location>
</feature>
<accession>A0A8J4V7N1</accession>
<evidence type="ECO:0008006" key="5">
    <source>
        <dbReference type="Google" id="ProtNLM"/>
    </source>
</evidence>
<evidence type="ECO:0000313" key="3">
    <source>
        <dbReference type="EMBL" id="KAF2074129.1"/>
    </source>
</evidence>
<feature type="transmembrane region" description="Helical" evidence="2">
    <location>
        <begin position="577"/>
        <end position="595"/>
    </location>
</feature>
<evidence type="ECO:0000313" key="4">
    <source>
        <dbReference type="Proteomes" id="UP000695562"/>
    </source>
</evidence>
<feature type="transmembrane region" description="Helical" evidence="2">
    <location>
        <begin position="538"/>
        <end position="556"/>
    </location>
</feature>
<reference evidence="3" key="1">
    <citation type="submission" date="2020-01" db="EMBL/GenBank/DDBJ databases">
        <title>Development of genomics and gene disruption for Polysphondylium violaceum indicates a role for the polyketide synthase stlB in stalk morphogenesis.</title>
        <authorList>
            <person name="Narita B."/>
            <person name="Kawabe Y."/>
            <person name="Kin K."/>
            <person name="Saito T."/>
            <person name="Gibbs R."/>
            <person name="Kuspa A."/>
            <person name="Muzny D."/>
            <person name="Queller D."/>
            <person name="Richards S."/>
            <person name="Strassman J."/>
            <person name="Sucgang R."/>
            <person name="Worley K."/>
            <person name="Schaap P."/>
        </authorList>
    </citation>
    <scope>NUCLEOTIDE SEQUENCE</scope>
    <source>
        <strain evidence="3">QSvi11</strain>
    </source>
</reference>
<organism evidence="3 4">
    <name type="scientific">Polysphondylium violaceum</name>
    <dbReference type="NCBI Taxonomy" id="133409"/>
    <lineage>
        <taxon>Eukaryota</taxon>
        <taxon>Amoebozoa</taxon>
        <taxon>Evosea</taxon>
        <taxon>Eumycetozoa</taxon>
        <taxon>Dictyostelia</taxon>
        <taxon>Dictyosteliales</taxon>
        <taxon>Dictyosteliaceae</taxon>
        <taxon>Polysphondylium</taxon>
    </lineage>
</organism>
<name>A0A8J4V7N1_9MYCE</name>
<keyword evidence="2" id="KW-0812">Transmembrane</keyword>
<keyword evidence="2" id="KW-0472">Membrane</keyword>
<dbReference type="Proteomes" id="UP000695562">
    <property type="component" value="Unassembled WGS sequence"/>
</dbReference>
<evidence type="ECO:0000256" key="1">
    <source>
        <dbReference type="SAM" id="MobiDB-lite"/>
    </source>
</evidence>
<keyword evidence="4" id="KW-1185">Reference proteome</keyword>
<comment type="caution">
    <text evidence="3">The sequence shown here is derived from an EMBL/GenBank/DDBJ whole genome shotgun (WGS) entry which is preliminary data.</text>
</comment>
<feature type="transmembrane region" description="Helical" evidence="2">
    <location>
        <begin position="69"/>
        <end position="88"/>
    </location>
</feature>
<keyword evidence="2" id="KW-1133">Transmembrane helix</keyword>
<sequence length="613" mass="72067">MVKLFSLRSFIVYFNFLVIPVILCCAWLLLPTHTYVAFSGTSMAYFVFVFFTWISFYDLNLPGVSKIQILVFFALFIGLSIGWLHIVIDLDKESNRLAYSFIDAIVFVFCAICYLIHIIVYKMKKILVFRDEPILDADGRRRRKQRSRPWTKRISRIFCYYRVIDMDDADTIRQFTFGAATLPKKGKNSSLTSSVDPNNNSNDLTSSQSSINIDGPKRDLTSSIEIADDITHNEAGDGLQMSTFSSNQPIVHLDNQSNVNNISIVAYDGNNNNNNGNGNEYLKNSDFKQNFTQSEGKKKPDYKVRTQTMVIENPIDLMPKYEISYRNYFSVVFYQLFVIGTWFWLHSFTTLIRENELFSTKIWALISICIFQASRVVLMGISNALNRLLKPKELKYFTLFQFPLMFFLYYRSLFLNTNDWSIVVLVSFVIFFIDVVYYPLHMTKRFWYFRHQVLLPYVDKKRTTSRIFAFVRILLAEENPSYDRHVMNLSIEYYYDKMAEYISIITMVAFLSIIRALKWKREYFKYIAQIEDNTFYQLLYRYLYLLGFEFSYDLAVRFASRRWLKIDISNRGRNETISHYGTRFIFALFVLYDLLDVYNVQLFPPSATSTSSG</sequence>
<dbReference type="OrthoDB" id="16604at2759"/>
<feature type="transmembrane region" description="Helical" evidence="2">
    <location>
        <begin position="12"/>
        <end position="30"/>
    </location>
</feature>
<feature type="transmembrane region" description="Helical" evidence="2">
    <location>
        <begin position="328"/>
        <end position="345"/>
    </location>
</feature>
<evidence type="ECO:0000256" key="2">
    <source>
        <dbReference type="SAM" id="Phobius"/>
    </source>
</evidence>
<dbReference type="EMBL" id="AJWJ01000164">
    <property type="protein sequence ID" value="KAF2074129.1"/>
    <property type="molecule type" value="Genomic_DNA"/>
</dbReference>
<feature type="transmembrane region" description="Helical" evidence="2">
    <location>
        <begin position="100"/>
        <end position="121"/>
    </location>
</feature>
<feature type="transmembrane region" description="Helical" evidence="2">
    <location>
        <begin position="420"/>
        <end position="440"/>
    </location>
</feature>